<accession>A0A9D9NJX4</accession>
<evidence type="ECO:0000313" key="2">
    <source>
        <dbReference type="Proteomes" id="UP000823598"/>
    </source>
</evidence>
<name>A0A9D9NJX4_9BACT</name>
<dbReference type="EMBL" id="JADIMC010000044">
    <property type="protein sequence ID" value="MBO8476102.1"/>
    <property type="molecule type" value="Genomic_DNA"/>
</dbReference>
<sequence>MEKNSTHVLTTLRSNKAKEMPRKSTIEFLKQFARAYSYNSQMPANLGSFIAN</sequence>
<reference evidence="1" key="1">
    <citation type="submission" date="2020-10" db="EMBL/GenBank/DDBJ databases">
        <authorList>
            <person name="Gilroy R."/>
        </authorList>
    </citation>
    <scope>NUCLEOTIDE SEQUENCE</scope>
    <source>
        <strain evidence="1">6919</strain>
    </source>
</reference>
<dbReference type="AlphaFoldDB" id="A0A9D9NJX4"/>
<organism evidence="1 2">
    <name type="scientific">Candidatus Limisoma faecipullorum</name>
    <dbReference type="NCBI Taxonomy" id="2840854"/>
    <lineage>
        <taxon>Bacteria</taxon>
        <taxon>Pseudomonadati</taxon>
        <taxon>Bacteroidota</taxon>
        <taxon>Bacteroidia</taxon>
        <taxon>Bacteroidales</taxon>
        <taxon>Candidatus Limisoma</taxon>
    </lineage>
</organism>
<gene>
    <name evidence="1" type="ORF">IAB88_03825</name>
</gene>
<dbReference type="Proteomes" id="UP000823598">
    <property type="component" value="Unassembled WGS sequence"/>
</dbReference>
<comment type="caution">
    <text evidence="1">The sequence shown here is derived from an EMBL/GenBank/DDBJ whole genome shotgun (WGS) entry which is preliminary data.</text>
</comment>
<evidence type="ECO:0000313" key="1">
    <source>
        <dbReference type="EMBL" id="MBO8476102.1"/>
    </source>
</evidence>
<proteinExistence type="predicted"/>
<protein>
    <submittedName>
        <fullName evidence="1">Uncharacterized protein</fullName>
    </submittedName>
</protein>
<reference evidence="1" key="2">
    <citation type="journal article" date="2021" name="PeerJ">
        <title>Extensive microbial diversity within the chicken gut microbiome revealed by metagenomics and culture.</title>
        <authorList>
            <person name="Gilroy R."/>
            <person name="Ravi A."/>
            <person name="Getino M."/>
            <person name="Pursley I."/>
            <person name="Horton D.L."/>
            <person name="Alikhan N.F."/>
            <person name="Baker D."/>
            <person name="Gharbi K."/>
            <person name="Hall N."/>
            <person name="Watson M."/>
            <person name="Adriaenssens E.M."/>
            <person name="Foster-Nyarko E."/>
            <person name="Jarju S."/>
            <person name="Secka A."/>
            <person name="Antonio M."/>
            <person name="Oren A."/>
            <person name="Chaudhuri R.R."/>
            <person name="La Ragione R."/>
            <person name="Hildebrand F."/>
            <person name="Pallen M.J."/>
        </authorList>
    </citation>
    <scope>NUCLEOTIDE SEQUENCE</scope>
    <source>
        <strain evidence="1">6919</strain>
    </source>
</reference>